<dbReference type="Gene3D" id="3.10.450.50">
    <property type="match status" value="1"/>
</dbReference>
<keyword evidence="3" id="KW-1185">Reference proteome</keyword>
<dbReference type="EMBL" id="CP001678">
    <property type="protein sequence ID" value="ACT60204.1"/>
    <property type="molecule type" value="Genomic_DNA"/>
</dbReference>
<sequence length="154" mass="16302">MIKFAKSCRYLACTAILAGLAGCASVTNQSPASIEQSLIAADKAYDAHNLQNGYKSASEAFIDFETAFMIEAGEGFLTDEASIMAERQLDTAPSPVHWGPIGAMAAASGDLGITWGTFSIDDSTTAGNYVTVWRKVNGEWKIVTDVAVDDPVAE</sequence>
<dbReference type="InterPro" id="IPR032710">
    <property type="entry name" value="NTF2-like_dom_sf"/>
</dbReference>
<feature type="chain" id="PRO_5002973957" description="DUF4440 domain-containing protein" evidence="1">
    <location>
        <begin position="25"/>
        <end position="154"/>
    </location>
</feature>
<organism evidence="2 3">
    <name type="scientific">Hirschia baltica (strain ATCC 49814 / DSM 5838 / IFAM 1418)</name>
    <dbReference type="NCBI Taxonomy" id="582402"/>
    <lineage>
        <taxon>Bacteria</taxon>
        <taxon>Pseudomonadati</taxon>
        <taxon>Pseudomonadota</taxon>
        <taxon>Alphaproteobacteria</taxon>
        <taxon>Hyphomonadales</taxon>
        <taxon>Hyphomonadaceae</taxon>
        <taxon>Hirschia</taxon>
    </lineage>
</organism>
<dbReference type="OrthoDB" id="7630482at2"/>
<feature type="signal peptide" evidence="1">
    <location>
        <begin position="1"/>
        <end position="24"/>
    </location>
</feature>
<evidence type="ECO:0000313" key="2">
    <source>
        <dbReference type="EMBL" id="ACT60204.1"/>
    </source>
</evidence>
<keyword evidence="1" id="KW-0732">Signal</keyword>
<dbReference type="HOGENOM" id="CLU_1701851_0_0_5"/>
<dbReference type="KEGG" id="hba:Hbal_2529"/>
<dbReference type="SUPFAM" id="SSF54427">
    <property type="entry name" value="NTF2-like"/>
    <property type="match status" value="1"/>
</dbReference>
<protein>
    <recommendedName>
        <fullName evidence="4">DUF4440 domain-containing protein</fullName>
    </recommendedName>
</protein>
<evidence type="ECO:0008006" key="4">
    <source>
        <dbReference type="Google" id="ProtNLM"/>
    </source>
</evidence>
<reference evidence="3" key="1">
    <citation type="journal article" date="2011" name="J. Bacteriol.">
        <title>Genome sequences of eight morphologically diverse alphaproteobacteria.</title>
        <authorList>
            <consortium name="US DOE Joint Genome Institute"/>
            <person name="Brown P.J."/>
            <person name="Kysela D.T."/>
            <person name="Buechlein A."/>
            <person name="Hemmerich C."/>
            <person name="Brun Y.V."/>
        </authorList>
    </citation>
    <scope>NUCLEOTIDE SEQUENCE [LARGE SCALE GENOMIC DNA]</scope>
    <source>
        <strain evidence="3">ATCC 49814 / DSM 5838 / IFAM 1418</strain>
    </source>
</reference>
<dbReference type="Proteomes" id="UP000002745">
    <property type="component" value="Chromosome"/>
</dbReference>
<accession>C6XP24</accession>
<dbReference type="eggNOG" id="COG4319">
    <property type="taxonomic scope" value="Bacteria"/>
</dbReference>
<name>C6XP24_HIRBI</name>
<proteinExistence type="predicted"/>
<evidence type="ECO:0000313" key="3">
    <source>
        <dbReference type="Proteomes" id="UP000002745"/>
    </source>
</evidence>
<evidence type="ECO:0000256" key="1">
    <source>
        <dbReference type="SAM" id="SignalP"/>
    </source>
</evidence>
<dbReference type="PROSITE" id="PS51257">
    <property type="entry name" value="PROKAR_LIPOPROTEIN"/>
    <property type="match status" value="1"/>
</dbReference>
<dbReference type="RefSeq" id="WP_015828354.1">
    <property type="nucleotide sequence ID" value="NC_012982.1"/>
</dbReference>
<dbReference type="AlphaFoldDB" id="C6XP24"/>
<gene>
    <name evidence="2" type="ordered locus">Hbal_2529</name>
</gene>